<evidence type="ECO:0000256" key="1">
    <source>
        <dbReference type="SAM" id="SignalP"/>
    </source>
</evidence>
<sequence length="221" mass="25594">MRLLLTLLIITISGYAFAEEEQAELPPLNPKYNAEHAMALVNKGSGIYALNLPSYKLPHDVQVVYRIKNPNVAFLEFVRNAELITLKPQPFNIQRLMRGEEITITADVFEGDYRKDGSLIYSNIAIEMSKQLYARQLKDLTEPTQWQEYDMIDLGSTERIYIHKIEQAPSYNHLIFVDLVNACMQKFRSFKLIPTQNELTYKFINCGTLKPLFYDAESFKK</sequence>
<dbReference type="EMBL" id="AQGW01000018">
    <property type="protein sequence ID" value="MBE0382398.1"/>
    <property type="molecule type" value="Genomic_DNA"/>
</dbReference>
<dbReference type="AlphaFoldDB" id="A0A2K4X7A4"/>
<dbReference type="OrthoDB" id="5770735at2"/>
<dbReference type="GeneID" id="93662826"/>
<feature type="chain" id="PRO_5014454584" evidence="1">
    <location>
        <begin position="19"/>
        <end position="221"/>
    </location>
</feature>
<feature type="signal peptide" evidence="1">
    <location>
        <begin position="1"/>
        <end position="18"/>
    </location>
</feature>
<evidence type="ECO:0000313" key="4">
    <source>
        <dbReference type="Proteomes" id="UP000238288"/>
    </source>
</evidence>
<dbReference type="Proteomes" id="UP000238288">
    <property type="component" value="Chromosome PCAR9a"/>
</dbReference>
<reference evidence="2 5" key="1">
    <citation type="submission" date="2015-06" db="EMBL/GenBank/DDBJ databases">
        <title>Genome sequence of Pseudoalteromonas carrageenovora.</title>
        <authorList>
            <person name="Xie B.-B."/>
            <person name="Rong J.-C."/>
            <person name="Qin Q.-L."/>
            <person name="Zhang Y.-Z."/>
        </authorList>
    </citation>
    <scope>NUCLEOTIDE SEQUENCE [LARGE SCALE GENOMIC DNA]</scope>
    <source>
        <strain evidence="2 5">IAM 12662</strain>
    </source>
</reference>
<evidence type="ECO:0000313" key="2">
    <source>
        <dbReference type="EMBL" id="MBE0382398.1"/>
    </source>
</evidence>
<reference evidence="3 4" key="2">
    <citation type="submission" date="2017-11" db="EMBL/GenBank/DDBJ databases">
        <authorList>
            <person name="Han C.G."/>
        </authorList>
    </citation>
    <scope>NUCLEOTIDE SEQUENCE [LARGE SCALE GENOMIC DNA]</scope>
    <source>
        <strain evidence="4">ATCC 43555</strain>
        <strain evidence="3">ATCC43555</strain>
    </source>
</reference>
<gene>
    <name evidence="3" type="ORF">PCAR9_A20620</name>
    <name evidence="2" type="ORF">PCARR_a0719</name>
</gene>
<accession>A0A2K4X7A4</accession>
<protein>
    <submittedName>
        <fullName evidence="3">Uncharacterized protein</fullName>
    </submittedName>
</protein>
<dbReference type="RefSeq" id="WP_058547278.1">
    <property type="nucleotide sequence ID" value="NZ_AQGW01000018.1"/>
</dbReference>
<name>A0A2K4X7A4_PSEVC</name>
<organism evidence="3 4">
    <name type="scientific">Pseudoalteromonas carrageenovora IAM 12662</name>
    <dbReference type="NCBI Taxonomy" id="1314868"/>
    <lineage>
        <taxon>Bacteria</taxon>
        <taxon>Pseudomonadati</taxon>
        <taxon>Pseudomonadota</taxon>
        <taxon>Gammaproteobacteria</taxon>
        <taxon>Alteromonadales</taxon>
        <taxon>Pseudoalteromonadaceae</taxon>
        <taxon>Pseudoalteromonas</taxon>
    </lineage>
</organism>
<dbReference type="EMBL" id="LT965928">
    <property type="protein sequence ID" value="SOU40187.1"/>
    <property type="molecule type" value="Genomic_DNA"/>
</dbReference>
<evidence type="ECO:0000313" key="5">
    <source>
        <dbReference type="Proteomes" id="UP000615003"/>
    </source>
</evidence>
<evidence type="ECO:0000313" key="3">
    <source>
        <dbReference type="EMBL" id="SOU40187.1"/>
    </source>
</evidence>
<keyword evidence="1" id="KW-0732">Signal</keyword>
<proteinExistence type="predicted"/>
<dbReference type="Proteomes" id="UP000615003">
    <property type="component" value="Unassembled WGS sequence"/>
</dbReference>
<keyword evidence="5" id="KW-1185">Reference proteome</keyword>